<evidence type="ECO:0000256" key="1">
    <source>
        <dbReference type="SAM" id="MobiDB-lite"/>
    </source>
</evidence>
<comment type="caution">
    <text evidence="2">The sequence shown here is derived from an EMBL/GenBank/DDBJ whole genome shotgun (WGS) entry which is preliminary data.</text>
</comment>
<accession>A0A9W9EXE1</accession>
<evidence type="ECO:0000313" key="3">
    <source>
        <dbReference type="Proteomes" id="UP001149074"/>
    </source>
</evidence>
<proteinExistence type="predicted"/>
<dbReference type="Proteomes" id="UP001149074">
    <property type="component" value="Unassembled WGS sequence"/>
</dbReference>
<keyword evidence="3" id="KW-1185">Reference proteome</keyword>
<dbReference type="RefSeq" id="XP_056471603.1">
    <property type="nucleotide sequence ID" value="XM_056620797.1"/>
</dbReference>
<name>A0A9W9EXE1_9EURO</name>
<dbReference type="AlphaFoldDB" id="A0A9W9EXE1"/>
<dbReference type="OrthoDB" id="4507940at2759"/>
<organism evidence="2 3">
    <name type="scientific">Penicillium argentinense</name>
    <dbReference type="NCBI Taxonomy" id="1131581"/>
    <lineage>
        <taxon>Eukaryota</taxon>
        <taxon>Fungi</taxon>
        <taxon>Dikarya</taxon>
        <taxon>Ascomycota</taxon>
        <taxon>Pezizomycotina</taxon>
        <taxon>Eurotiomycetes</taxon>
        <taxon>Eurotiomycetidae</taxon>
        <taxon>Eurotiales</taxon>
        <taxon>Aspergillaceae</taxon>
        <taxon>Penicillium</taxon>
    </lineage>
</organism>
<feature type="non-terminal residue" evidence="2">
    <location>
        <position position="97"/>
    </location>
</feature>
<dbReference type="EMBL" id="JAPQKI010000009">
    <property type="protein sequence ID" value="KAJ5089621.1"/>
    <property type="molecule type" value="Genomic_DNA"/>
</dbReference>
<reference evidence="2" key="1">
    <citation type="submission" date="2022-11" db="EMBL/GenBank/DDBJ databases">
        <authorList>
            <person name="Petersen C."/>
        </authorList>
    </citation>
    <scope>NUCLEOTIDE SEQUENCE</scope>
    <source>
        <strain evidence="2">IBT 30761</strain>
    </source>
</reference>
<protein>
    <submittedName>
        <fullName evidence="2">Uncharacterized protein</fullName>
    </submittedName>
</protein>
<gene>
    <name evidence="2" type="ORF">N7532_008305</name>
</gene>
<feature type="region of interest" description="Disordered" evidence="1">
    <location>
        <begin position="32"/>
        <end position="97"/>
    </location>
</feature>
<evidence type="ECO:0000313" key="2">
    <source>
        <dbReference type="EMBL" id="KAJ5089621.1"/>
    </source>
</evidence>
<reference evidence="2" key="2">
    <citation type="journal article" date="2023" name="IMA Fungus">
        <title>Comparative genomic study of the Penicillium genus elucidates a diverse pangenome and 15 lateral gene transfer events.</title>
        <authorList>
            <person name="Petersen C."/>
            <person name="Sorensen T."/>
            <person name="Nielsen M.R."/>
            <person name="Sondergaard T.E."/>
            <person name="Sorensen J.L."/>
            <person name="Fitzpatrick D.A."/>
            <person name="Frisvad J.C."/>
            <person name="Nielsen K.L."/>
        </authorList>
    </citation>
    <scope>NUCLEOTIDE SEQUENCE</scope>
    <source>
        <strain evidence="2">IBT 30761</strain>
    </source>
</reference>
<dbReference type="GeneID" id="81359776"/>
<sequence length="97" mass="10865">ASKPIPTLAELDPISEDEEYGHEVDYIADLDSDSDTESSEQVLPLTQPTHIKKRAHSAIESQDDQSLPMISEDCTQGRSGRIRKRPKMPDGFEIEKI</sequence>
<feature type="compositionally biased region" description="Basic and acidic residues" evidence="1">
    <location>
        <begin position="87"/>
        <end position="97"/>
    </location>
</feature>